<feature type="compositionally biased region" description="Polar residues" evidence="1">
    <location>
        <begin position="37"/>
        <end position="48"/>
    </location>
</feature>
<dbReference type="KEGG" id="nod:FOH10_32945"/>
<gene>
    <name evidence="2" type="ORF">FOH10_32945</name>
</gene>
<feature type="region of interest" description="Disordered" evidence="1">
    <location>
        <begin position="33"/>
        <end position="59"/>
    </location>
</feature>
<evidence type="ECO:0000313" key="3">
    <source>
        <dbReference type="Proteomes" id="UP000317039"/>
    </source>
</evidence>
<proteinExistence type="predicted"/>
<dbReference type="GeneID" id="80337163"/>
<evidence type="ECO:0000256" key="1">
    <source>
        <dbReference type="SAM" id="MobiDB-lite"/>
    </source>
</evidence>
<dbReference type="RefSeq" id="WP_143983551.1">
    <property type="nucleotide sequence ID" value="NZ_CP041695.1"/>
</dbReference>
<protein>
    <submittedName>
        <fullName evidence="2">Uncharacterized protein</fullName>
    </submittedName>
</protein>
<dbReference type="EMBL" id="CP041695">
    <property type="protein sequence ID" value="QDP82815.1"/>
    <property type="molecule type" value="Genomic_DNA"/>
</dbReference>
<organism evidence="2 3">
    <name type="scientific">Nocardia otitidiscaviarum</name>
    <dbReference type="NCBI Taxonomy" id="1823"/>
    <lineage>
        <taxon>Bacteria</taxon>
        <taxon>Bacillati</taxon>
        <taxon>Actinomycetota</taxon>
        <taxon>Actinomycetes</taxon>
        <taxon>Mycobacteriales</taxon>
        <taxon>Nocardiaceae</taxon>
        <taxon>Nocardia</taxon>
    </lineage>
</organism>
<reference evidence="2 3" key="1">
    <citation type="submission" date="2019-07" db="EMBL/GenBank/DDBJ databases">
        <title>Complete Genome Sequence and Methylome Analysis of Nocardia otitidis-caviarum NEB252.</title>
        <authorList>
            <person name="Fomenkov A."/>
            <person name="Anton B.P."/>
            <person name="Vincze T."/>
            <person name="Roberts R.J."/>
        </authorList>
    </citation>
    <scope>NUCLEOTIDE SEQUENCE [LARGE SCALE GENOMIC DNA]</scope>
    <source>
        <strain evidence="2 3">NEB252</strain>
    </source>
</reference>
<sequence length="59" mass="5964">MSSPPNPHTSRNGALIAGAAFVVLALAFHACDPTPPQDFSSRTTSSTPGAHRLPVGPPG</sequence>
<dbReference type="Proteomes" id="UP000317039">
    <property type="component" value="Chromosome"/>
</dbReference>
<dbReference type="AlphaFoldDB" id="A0A516NV70"/>
<evidence type="ECO:0000313" key="2">
    <source>
        <dbReference type="EMBL" id="QDP82815.1"/>
    </source>
</evidence>
<name>A0A516NV70_9NOCA</name>
<accession>A0A516NV70</accession>